<feature type="transmembrane region" description="Helical" evidence="1">
    <location>
        <begin position="101"/>
        <end position="120"/>
    </location>
</feature>
<keyword evidence="1" id="KW-0472">Membrane</keyword>
<evidence type="ECO:0000313" key="2">
    <source>
        <dbReference type="Proteomes" id="UP000887566"/>
    </source>
</evidence>
<accession>A0A914XCE1</accession>
<keyword evidence="2" id="KW-1185">Reference proteome</keyword>
<reference evidence="3" key="1">
    <citation type="submission" date="2022-11" db="UniProtKB">
        <authorList>
            <consortium name="WormBaseParasite"/>
        </authorList>
    </citation>
    <scope>IDENTIFICATION</scope>
</reference>
<proteinExistence type="predicted"/>
<organism evidence="2 3">
    <name type="scientific">Plectus sambesii</name>
    <dbReference type="NCBI Taxonomy" id="2011161"/>
    <lineage>
        <taxon>Eukaryota</taxon>
        <taxon>Metazoa</taxon>
        <taxon>Ecdysozoa</taxon>
        <taxon>Nematoda</taxon>
        <taxon>Chromadorea</taxon>
        <taxon>Plectida</taxon>
        <taxon>Plectina</taxon>
        <taxon>Plectoidea</taxon>
        <taxon>Plectidae</taxon>
        <taxon>Plectus</taxon>
    </lineage>
</organism>
<name>A0A914XCE1_9BILA</name>
<protein>
    <submittedName>
        <fullName evidence="3">Uncharacterized protein</fullName>
    </submittedName>
</protein>
<dbReference type="WBParaSite" id="PSAMB.scaffold7005size8436.g29444.t1">
    <property type="protein sequence ID" value="PSAMB.scaffold7005size8436.g29444.t1"/>
    <property type="gene ID" value="PSAMB.scaffold7005size8436.g29444"/>
</dbReference>
<keyword evidence="1" id="KW-0812">Transmembrane</keyword>
<evidence type="ECO:0000256" key="1">
    <source>
        <dbReference type="SAM" id="Phobius"/>
    </source>
</evidence>
<feature type="transmembrane region" description="Helical" evidence="1">
    <location>
        <begin position="155"/>
        <end position="177"/>
    </location>
</feature>
<evidence type="ECO:0000313" key="3">
    <source>
        <dbReference type="WBParaSite" id="PSAMB.scaffold7005size8436.g29444.t1"/>
    </source>
</evidence>
<feature type="transmembrane region" description="Helical" evidence="1">
    <location>
        <begin position="184"/>
        <end position="203"/>
    </location>
</feature>
<feature type="transmembrane region" description="Helical" evidence="1">
    <location>
        <begin position="243"/>
        <end position="267"/>
    </location>
</feature>
<dbReference type="AlphaFoldDB" id="A0A914XCE1"/>
<dbReference type="Proteomes" id="UP000887566">
    <property type="component" value="Unplaced"/>
</dbReference>
<keyword evidence="1" id="KW-1133">Transmembrane helix</keyword>
<sequence>MLAVRLKSKAAVRNGVGSNQPSYGALLKDGVNDEAMKEMALEATGGTEQMEIGHLPRPPRLHSTGTLQRLVLVAQALEGHRRSSLKNDHASTRVLLGIRSINMVLLAIINALLMTGLGQYKSKDYELTLTLSVDKWQDLGTLPDTFTEMHLNGQYLAIIVAVSLLFATFILQLVQVFKFHPSRLLCMCYSFGAVPFALLVFGLEMHYSSCPWLDDFYRHEIRIHRDFSAVTPFLETACSINGWAIAGILSLFSCGLFISDGLINAFLHADNKNKISAETAV</sequence>